<dbReference type="InterPro" id="IPR029058">
    <property type="entry name" value="AB_hydrolase_fold"/>
</dbReference>
<gene>
    <name evidence="2" type="ORF">M427DRAFT_71344</name>
</gene>
<accession>A0A139A974</accession>
<evidence type="ECO:0000313" key="3">
    <source>
        <dbReference type="Proteomes" id="UP000070544"/>
    </source>
</evidence>
<name>A0A139A974_GONPJ</name>
<dbReference type="OMA" id="NDITAVW"/>
<dbReference type="GO" id="GO:0016042">
    <property type="term" value="P:lipid catabolic process"/>
    <property type="evidence" value="ECO:0007669"/>
    <property type="project" value="InterPro"/>
</dbReference>
<dbReference type="InterPro" id="IPR005152">
    <property type="entry name" value="Lipase_secreted"/>
</dbReference>
<keyword evidence="1" id="KW-0732">Signal</keyword>
<dbReference type="GO" id="GO:0004806">
    <property type="term" value="F:triacylglycerol lipase activity"/>
    <property type="evidence" value="ECO:0007669"/>
    <property type="project" value="InterPro"/>
</dbReference>
<organism evidence="2 3">
    <name type="scientific">Gonapodya prolifera (strain JEL478)</name>
    <name type="common">Monoblepharis prolifera</name>
    <dbReference type="NCBI Taxonomy" id="1344416"/>
    <lineage>
        <taxon>Eukaryota</taxon>
        <taxon>Fungi</taxon>
        <taxon>Fungi incertae sedis</taxon>
        <taxon>Chytridiomycota</taxon>
        <taxon>Chytridiomycota incertae sedis</taxon>
        <taxon>Monoblepharidomycetes</taxon>
        <taxon>Monoblepharidales</taxon>
        <taxon>Gonapodyaceae</taxon>
        <taxon>Gonapodya</taxon>
    </lineage>
</organism>
<reference evidence="2 3" key="1">
    <citation type="journal article" date="2015" name="Genome Biol. Evol.">
        <title>Phylogenomic analyses indicate that early fungi evolved digesting cell walls of algal ancestors of land plants.</title>
        <authorList>
            <person name="Chang Y."/>
            <person name="Wang S."/>
            <person name="Sekimoto S."/>
            <person name="Aerts A.L."/>
            <person name="Choi C."/>
            <person name="Clum A."/>
            <person name="LaButti K.M."/>
            <person name="Lindquist E.A."/>
            <person name="Yee Ngan C."/>
            <person name="Ohm R.A."/>
            <person name="Salamov A.A."/>
            <person name="Grigoriev I.V."/>
            <person name="Spatafora J.W."/>
            <person name="Berbee M.L."/>
        </authorList>
    </citation>
    <scope>NUCLEOTIDE SEQUENCE [LARGE SCALE GENOMIC DNA]</scope>
    <source>
        <strain evidence="2 3">JEL478</strain>
    </source>
</reference>
<dbReference type="Gene3D" id="3.40.50.1820">
    <property type="entry name" value="alpha/beta hydrolase"/>
    <property type="match status" value="1"/>
</dbReference>
<dbReference type="EMBL" id="KQ965778">
    <property type="protein sequence ID" value="KXS13350.1"/>
    <property type="molecule type" value="Genomic_DNA"/>
</dbReference>
<sequence>MRLIPAIIIALSAALFAPTDAIPLLSRQTQDAFKSVRDTYAFALNVFNARTAVNVSASAFYRTPANFSSTTSKPGDLLKFEQISRSPLDAQYAYPPSLTLYRFMYVSLDINKAPVPATGFVLLPYYASSKVSAGNSTTKIRSVVWTHGTAGVTRDCAPSLRRSLYYDFQGVFELANSGFAVIGPDYAGLGSDTQFDYEAGVPHADDASYSAVAIRKSPIAKLLTYEWAAVGHSEGGMVAWYVNEAEAERPVGGFLGSVPIAPSLFTAVPDNITFTQPNATDGLPAIVQGSDPAPNATGQIPIPVDSGIYYTFFSLQSAAKLNASINPETYLTEKGKVMHRLLNQGGCVLAGTFITAGGNTSELFLDEINDITAVWSQRVQPSGGTRKLGGPMLIVSSVGDVLVGVDGSAAAGRGNARANPGSRIAHHIFPDLSHDGIMYGGKISYIEFLENAFANNTALLPKVGYEETFVKPVTATFGTQLNFAL</sequence>
<dbReference type="OrthoDB" id="5382058at2759"/>
<evidence type="ECO:0008006" key="4">
    <source>
        <dbReference type="Google" id="ProtNLM"/>
    </source>
</evidence>
<proteinExistence type="predicted"/>
<feature type="signal peptide" evidence="1">
    <location>
        <begin position="1"/>
        <end position="21"/>
    </location>
</feature>
<dbReference type="SUPFAM" id="SSF53474">
    <property type="entry name" value="alpha/beta-Hydrolases"/>
    <property type="match status" value="1"/>
</dbReference>
<dbReference type="Proteomes" id="UP000070544">
    <property type="component" value="Unassembled WGS sequence"/>
</dbReference>
<dbReference type="PIRSF" id="PIRSF029171">
    <property type="entry name" value="Esterase_LipA"/>
    <property type="match status" value="1"/>
</dbReference>
<dbReference type="STRING" id="1344416.A0A139A974"/>
<dbReference type="AlphaFoldDB" id="A0A139A974"/>
<keyword evidence="3" id="KW-1185">Reference proteome</keyword>
<evidence type="ECO:0000256" key="1">
    <source>
        <dbReference type="SAM" id="SignalP"/>
    </source>
</evidence>
<dbReference type="PANTHER" id="PTHR34853">
    <property type="match status" value="1"/>
</dbReference>
<dbReference type="PANTHER" id="PTHR34853:SF1">
    <property type="entry name" value="LIPASE 5"/>
    <property type="match status" value="1"/>
</dbReference>
<feature type="chain" id="PRO_5007296039" description="Alpha/beta-hydrolase" evidence="1">
    <location>
        <begin position="22"/>
        <end position="485"/>
    </location>
</feature>
<evidence type="ECO:0000313" key="2">
    <source>
        <dbReference type="EMBL" id="KXS13350.1"/>
    </source>
</evidence>
<protein>
    <recommendedName>
        <fullName evidence="4">Alpha/beta-hydrolase</fullName>
    </recommendedName>
</protein>